<evidence type="ECO:0000313" key="1">
    <source>
        <dbReference type="EMBL" id="GLG06269.1"/>
    </source>
</evidence>
<dbReference type="InterPro" id="IPR012337">
    <property type="entry name" value="RNaseH-like_sf"/>
</dbReference>
<accession>A0A9W6CA94</accession>
<dbReference type="Proteomes" id="UP001145145">
    <property type="component" value="Unassembled WGS sequence"/>
</dbReference>
<evidence type="ECO:0000313" key="2">
    <source>
        <dbReference type="Proteomes" id="UP001145145"/>
    </source>
</evidence>
<dbReference type="InterPro" id="IPR036397">
    <property type="entry name" value="RNaseH_sf"/>
</dbReference>
<evidence type="ECO:0008006" key="3">
    <source>
        <dbReference type="Google" id="ProtNLM"/>
    </source>
</evidence>
<dbReference type="SUPFAM" id="SSF53098">
    <property type="entry name" value="Ribonuclease H-like"/>
    <property type="match status" value="1"/>
</dbReference>
<dbReference type="RefSeq" id="WP_138373863.1">
    <property type="nucleotide sequence ID" value="NZ_BSBO01000059.1"/>
</dbReference>
<organism evidence="1 2">
    <name type="scientific">Sellimonas catena</name>
    <dbReference type="NCBI Taxonomy" id="2994035"/>
    <lineage>
        <taxon>Bacteria</taxon>
        <taxon>Bacillati</taxon>
        <taxon>Bacillota</taxon>
        <taxon>Clostridia</taxon>
        <taxon>Lachnospirales</taxon>
        <taxon>Lachnospiraceae</taxon>
        <taxon>Sellimonas</taxon>
    </lineage>
</organism>
<dbReference type="EMBL" id="BSBO01000059">
    <property type="protein sequence ID" value="GLG06269.1"/>
    <property type="molecule type" value="Genomic_DNA"/>
</dbReference>
<protein>
    <recommendedName>
        <fullName evidence="3">Exonuclease domain-containing protein</fullName>
    </recommendedName>
</protein>
<dbReference type="GO" id="GO:0003676">
    <property type="term" value="F:nucleic acid binding"/>
    <property type="evidence" value="ECO:0007669"/>
    <property type="project" value="InterPro"/>
</dbReference>
<dbReference type="Gene3D" id="3.30.420.10">
    <property type="entry name" value="Ribonuclease H-like superfamily/Ribonuclease H"/>
    <property type="match status" value="1"/>
</dbReference>
<keyword evidence="2" id="KW-1185">Reference proteome</keyword>
<dbReference type="AlphaFoldDB" id="A0A9W6CA94"/>
<gene>
    <name evidence="1" type="ORF">Selli1_34430</name>
</gene>
<proteinExistence type="predicted"/>
<comment type="caution">
    <text evidence="1">The sequence shown here is derived from an EMBL/GenBank/DDBJ whole genome shotgun (WGS) entry which is preliminary data.</text>
</comment>
<reference evidence="1 2" key="1">
    <citation type="journal article" date="2023" name="Int. J. Syst. Evol. Microbiol.">
        <title>Sellimonas catena sp. nov., isolated from human faeces.</title>
        <authorList>
            <person name="Hisatomi A."/>
            <person name="Ohkuma M."/>
            <person name="Sakamoto M."/>
        </authorList>
    </citation>
    <scope>NUCLEOTIDE SEQUENCE [LARGE SCALE GENOMIC DNA]</scope>
    <source>
        <strain evidence="1 2">12EGH17</strain>
    </source>
</reference>
<sequence>MKEHIAVIDTETTWSGAVMTVGIVIADASNYEIVGYKYYVIKEALREGGMFDYIVHIKGINEEKISRKKIADNISSFLMEYDVSSVFAYNAGFDKNCLAFMKDFIWHDIMRIAAYRQYNPMIPTSAECCKTGRLKRGYGVENIMRMISNKDYIETHNALLDARDELEIMRLLGHPSDIYPQI</sequence>
<name>A0A9W6CA94_9FIRM</name>